<name>X1KAT1_9ZZZZ</name>
<proteinExistence type="predicted"/>
<dbReference type="EMBL" id="BARV01009791">
    <property type="protein sequence ID" value="GAI04127.1"/>
    <property type="molecule type" value="Genomic_DNA"/>
</dbReference>
<gene>
    <name evidence="1" type="ORF">S06H3_19179</name>
</gene>
<comment type="caution">
    <text evidence="1">The sequence shown here is derived from an EMBL/GenBank/DDBJ whole genome shotgun (WGS) entry which is preliminary data.</text>
</comment>
<feature type="non-terminal residue" evidence="1">
    <location>
        <position position="35"/>
    </location>
</feature>
<protein>
    <submittedName>
        <fullName evidence="1">Uncharacterized protein</fullName>
    </submittedName>
</protein>
<dbReference type="AlphaFoldDB" id="X1KAT1"/>
<organism evidence="1">
    <name type="scientific">marine sediment metagenome</name>
    <dbReference type="NCBI Taxonomy" id="412755"/>
    <lineage>
        <taxon>unclassified sequences</taxon>
        <taxon>metagenomes</taxon>
        <taxon>ecological metagenomes</taxon>
    </lineage>
</organism>
<sequence>MDERESKIAIRTFGLASFLNDMGSDMIYPIWPLFV</sequence>
<reference evidence="1" key="1">
    <citation type="journal article" date="2014" name="Front. Microbiol.">
        <title>High frequency of phylogenetically diverse reductive dehalogenase-homologous genes in deep subseafloor sedimentary metagenomes.</title>
        <authorList>
            <person name="Kawai M."/>
            <person name="Futagami T."/>
            <person name="Toyoda A."/>
            <person name="Takaki Y."/>
            <person name="Nishi S."/>
            <person name="Hori S."/>
            <person name="Arai W."/>
            <person name="Tsubouchi T."/>
            <person name="Morono Y."/>
            <person name="Uchiyama I."/>
            <person name="Ito T."/>
            <person name="Fujiyama A."/>
            <person name="Inagaki F."/>
            <person name="Takami H."/>
        </authorList>
    </citation>
    <scope>NUCLEOTIDE SEQUENCE</scope>
    <source>
        <strain evidence="1">Expedition CK06-06</strain>
    </source>
</reference>
<evidence type="ECO:0000313" key="1">
    <source>
        <dbReference type="EMBL" id="GAI04127.1"/>
    </source>
</evidence>
<accession>X1KAT1</accession>